<protein>
    <submittedName>
        <fullName evidence="2">Uncharacterized protein</fullName>
    </submittedName>
</protein>
<evidence type="ECO:0000256" key="1">
    <source>
        <dbReference type="ARBA" id="ARBA00022664"/>
    </source>
</evidence>
<evidence type="ECO:0000313" key="2">
    <source>
        <dbReference type="EMBL" id="KAK4717604.1"/>
    </source>
</evidence>
<keyword evidence="3" id="KW-1185">Reference proteome</keyword>
<organism evidence="2 3">
    <name type="scientific">Solanum pinnatisectum</name>
    <name type="common">tansyleaf nightshade</name>
    <dbReference type="NCBI Taxonomy" id="50273"/>
    <lineage>
        <taxon>Eukaryota</taxon>
        <taxon>Viridiplantae</taxon>
        <taxon>Streptophyta</taxon>
        <taxon>Embryophyta</taxon>
        <taxon>Tracheophyta</taxon>
        <taxon>Spermatophyta</taxon>
        <taxon>Magnoliopsida</taxon>
        <taxon>eudicotyledons</taxon>
        <taxon>Gunneridae</taxon>
        <taxon>Pentapetalae</taxon>
        <taxon>asterids</taxon>
        <taxon>lamiids</taxon>
        <taxon>Solanales</taxon>
        <taxon>Solanaceae</taxon>
        <taxon>Solanoideae</taxon>
        <taxon>Solaneae</taxon>
        <taxon>Solanum</taxon>
    </lineage>
</organism>
<accession>A0AAV9KYD4</accession>
<dbReference type="GO" id="GO:0009507">
    <property type="term" value="C:chloroplast"/>
    <property type="evidence" value="ECO:0007669"/>
    <property type="project" value="InterPro"/>
</dbReference>
<evidence type="ECO:0000313" key="3">
    <source>
        <dbReference type="Proteomes" id="UP001311915"/>
    </source>
</evidence>
<dbReference type="EMBL" id="JAWPEI010000008">
    <property type="protein sequence ID" value="KAK4717604.1"/>
    <property type="molecule type" value="Genomic_DNA"/>
</dbReference>
<reference evidence="2 3" key="1">
    <citation type="submission" date="2023-10" db="EMBL/GenBank/DDBJ databases">
        <title>Genome-Wide Identification Analysis in wild type Solanum Pinnatisectum Reveals Some Genes Defensing Phytophthora Infestans.</title>
        <authorList>
            <person name="Sun C."/>
        </authorList>
    </citation>
    <scope>NUCLEOTIDE SEQUENCE [LARGE SCALE GENOMIC DNA]</scope>
    <source>
        <strain evidence="2">LQN</strain>
        <tissue evidence="2">Leaf</tissue>
    </source>
</reference>
<comment type="caution">
    <text evidence="2">The sequence shown here is derived from an EMBL/GenBank/DDBJ whole genome shotgun (WGS) entry which is preliminary data.</text>
</comment>
<dbReference type="InterPro" id="IPR002866">
    <property type="entry name" value="Maturase_MatK"/>
</dbReference>
<dbReference type="PANTHER" id="PTHR34811">
    <property type="entry name" value="MATURASE K"/>
    <property type="match status" value="1"/>
</dbReference>
<dbReference type="PANTHER" id="PTHR34811:SF1">
    <property type="entry name" value="MATURASE K"/>
    <property type="match status" value="1"/>
</dbReference>
<keyword evidence="1" id="KW-0507">mRNA processing</keyword>
<gene>
    <name evidence="2" type="ORF">R3W88_015942</name>
</gene>
<dbReference type="AlphaFoldDB" id="A0AAV9KYD4"/>
<sequence>MLKNSFLINNPIKKFDTLLPIISLIGSLAKIHFYTVLGHPISKSIWSNLLSRLCHN</sequence>
<dbReference type="Proteomes" id="UP001311915">
    <property type="component" value="Unassembled WGS sequence"/>
</dbReference>
<dbReference type="GO" id="GO:0006397">
    <property type="term" value="P:mRNA processing"/>
    <property type="evidence" value="ECO:0007669"/>
    <property type="project" value="UniProtKB-KW"/>
</dbReference>
<name>A0AAV9KYD4_9SOLN</name>
<proteinExistence type="predicted"/>